<sequence>MIVACKKNEDTRTSISYTGKWFISQTVSLQYYINTDGDTVYFRNDTRNYADSTAYLDIKLTGYTTGKAALYLDGYLDSLSYEYMTKEYFKLDSTLCVVQEASDSVFRFNTLVYNGELVPGRVVVTQDYFVADRR</sequence>
<comment type="caution">
    <text evidence="1">The sequence shown here is derived from an EMBL/GenBank/DDBJ whole genome shotgun (WGS) entry which is preliminary data.</text>
</comment>
<gene>
    <name evidence="1" type="ORF">DXN04_20440</name>
</gene>
<dbReference type="AlphaFoldDB" id="A0A3E1NZP4"/>
<dbReference type="EMBL" id="QTJV01000007">
    <property type="protein sequence ID" value="RFM33393.1"/>
    <property type="molecule type" value="Genomic_DNA"/>
</dbReference>
<dbReference type="Proteomes" id="UP000261174">
    <property type="component" value="Unassembled WGS sequence"/>
</dbReference>
<evidence type="ECO:0000313" key="2">
    <source>
        <dbReference type="Proteomes" id="UP000261174"/>
    </source>
</evidence>
<organism evidence="1 2">
    <name type="scientific">Chitinophaga silvisoli</name>
    <dbReference type="NCBI Taxonomy" id="2291814"/>
    <lineage>
        <taxon>Bacteria</taxon>
        <taxon>Pseudomonadati</taxon>
        <taxon>Bacteroidota</taxon>
        <taxon>Chitinophagia</taxon>
        <taxon>Chitinophagales</taxon>
        <taxon>Chitinophagaceae</taxon>
        <taxon>Chitinophaga</taxon>
    </lineage>
</organism>
<reference evidence="1 2" key="1">
    <citation type="submission" date="2018-08" db="EMBL/GenBank/DDBJ databases">
        <title>Chitinophaga sp. K20C18050901, a novel bacterium isolated from forest soil.</title>
        <authorList>
            <person name="Wang C."/>
        </authorList>
    </citation>
    <scope>NUCLEOTIDE SEQUENCE [LARGE SCALE GENOMIC DNA]</scope>
    <source>
        <strain evidence="1 2">K20C18050901</strain>
    </source>
</reference>
<name>A0A3E1NZP4_9BACT</name>
<evidence type="ECO:0000313" key="1">
    <source>
        <dbReference type="EMBL" id="RFM33393.1"/>
    </source>
</evidence>
<proteinExistence type="predicted"/>
<keyword evidence="2" id="KW-1185">Reference proteome</keyword>
<accession>A0A3E1NZP4</accession>
<evidence type="ECO:0008006" key="3">
    <source>
        <dbReference type="Google" id="ProtNLM"/>
    </source>
</evidence>
<protein>
    <recommendedName>
        <fullName evidence="3">Lipocalin-like domain-containing protein</fullName>
    </recommendedName>
</protein>